<evidence type="ECO:0000313" key="3">
    <source>
        <dbReference type="Proteomes" id="UP001500909"/>
    </source>
</evidence>
<gene>
    <name evidence="2" type="ORF">GCM10010361_12080</name>
</gene>
<organism evidence="2 3">
    <name type="scientific">Streptomyces olivaceiscleroticus</name>
    <dbReference type="NCBI Taxonomy" id="68245"/>
    <lineage>
        <taxon>Bacteria</taxon>
        <taxon>Bacillati</taxon>
        <taxon>Actinomycetota</taxon>
        <taxon>Actinomycetes</taxon>
        <taxon>Kitasatosporales</taxon>
        <taxon>Streptomycetaceae</taxon>
        <taxon>Streptomyces</taxon>
    </lineage>
</organism>
<name>A0ABN0ZIZ6_9ACTN</name>
<reference evidence="2 3" key="1">
    <citation type="journal article" date="2019" name="Int. J. Syst. Evol. Microbiol.">
        <title>The Global Catalogue of Microorganisms (GCM) 10K type strain sequencing project: providing services to taxonomists for standard genome sequencing and annotation.</title>
        <authorList>
            <consortium name="The Broad Institute Genomics Platform"/>
            <consortium name="The Broad Institute Genome Sequencing Center for Infectious Disease"/>
            <person name="Wu L."/>
            <person name="Ma J."/>
        </authorList>
    </citation>
    <scope>NUCLEOTIDE SEQUENCE [LARGE SCALE GENOMIC DNA]</scope>
    <source>
        <strain evidence="2 3">JCM 4805</strain>
    </source>
</reference>
<comment type="caution">
    <text evidence="2">The sequence shown here is derived from an EMBL/GenBank/DDBJ whole genome shotgun (WGS) entry which is preliminary data.</text>
</comment>
<keyword evidence="3" id="KW-1185">Reference proteome</keyword>
<dbReference type="Proteomes" id="UP001500909">
    <property type="component" value="Unassembled WGS sequence"/>
</dbReference>
<accession>A0ABN0ZIZ6</accession>
<evidence type="ECO:0000256" key="1">
    <source>
        <dbReference type="SAM" id="MobiDB-lite"/>
    </source>
</evidence>
<protein>
    <submittedName>
        <fullName evidence="2">Uncharacterized protein</fullName>
    </submittedName>
</protein>
<sequence>MISGPPSADGTASPGSQPTSCRFAGSPRQVALIIREDSGGFAAGGTQRDPATAAGMRADIVPLLHPSVHLFRTVYENR</sequence>
<feature type="region of interest" description="Disordered" evidence="1">
    <location>
        <begin position="1"/>
        <end position="23"/>
    </location>
</feature>
<proteinExistence type="predicted"/>
<dbReference type="EMBL" id="BAAABY010000009">
    <property type="protein sequence ID" value="GAA0449603.1"/>
    <property type="molecule type" value="Genomic_DNA"/>
</dbReference>
<evidence type="ECO:0000313" key="2">
    <source>
        <dbReference type="EMBL" id="GAA0449603.1"/>
    </source>
</evidence>